<feature type="non-terminal residue" evidence="1">
    <location>
        <position position="1"/>
    </location>
</feature>
<comment type="caution">
    <text evidence="1">The sequence shown here is derived from an EMBL/GenBank/DDBJ whole genome shotgun (WGS) entry which is preliminary data.</text>
</comment>
<accession>A0ACA9QVD6</accession>
<protein>
    <submittedName>
        <fullName evidence="1">6448_t:CDS:1</fullName>
    </submittedName>
</protein>
<organism evidence="1 2">
    <name type="scientific">Acaulospora colombiana</name>
    <dbReference type="NCBI Taxonomy" id="27376"/>
    <lineage>
        <taxon>Eukaryota</taxon>
        <taxon>Fungi</taxon>
        <taxon>Fungi incertae sedis</taxon>
        <taxon>Mucoromycota</taxon>
        <taxon>Glomeromycotina</taxon>
        <taxon>Glomeromycetes</taxon>
        <taxon>Diversisporales</taxon>
        <taxon>Acaulosporaceae</taxon>
        <taxon>Acaulospora</taxon>
    </lineage>
</organism>
<gene>
    <name evidence="1" type="ORF">ACOLOM_LOCUS13455</name>
</gene>
<sequence>LYAGVHNSLDAVDMIAYDYRAQNLDYIDRLIVWESKDISYGRGSSLCTAFQCRNNDPLLSIAELNKFIN</sequence>
<dbReference type="EMBL" id="CAJVPT010061793">
    <property type="protein sequence ID" value="CAG8765915.1"/>
    <property type="molecule type" value="Genomic_DNA"/>
</dbReference>
<dbReference type="Proteomes" id="UP000789525">
    <property type="component" value="Unassembled WGS sequence"/>
</dbReference>
<evidence type="ECO:0000313" key="2">
    <source>
        <dbReference type="Proteomes" id="UP000789525"/>
    </source>
</evidence>
<evidence type="ECO:0000313" key="1">
    <source>
        <dbReference type="EMBL" id="CAG8765915.1"/>
    </source>
</evidence>
<name>A0ACA9QVD6_9GLOM</name>
<keyword evidence="2" id="KW-1185">Reference proteome</keyword>
<proteinExistence type="predicted"/>
<reference evidence="1" key="1">
    <citation type="submission" date="2021-06" db="EMBL/GenBank/DDBJ databases">
        <authorList>
            <person name="Kallberg Y."/>
            <person name="Tangrot J."/>
            <person name="Rosling A."/>
        </authorList>
    </citation>
    <scope>NUCLEOTIDE SEQUENCE</scope>
    <source>
        <strain evidence="1">CL356</strain>
    </source>
</reference>